<gene>
    <name evidence="2" type="ORF">PAECIP111802_02036</name>
</gene>
<dbReference type="EMBL" id="CAJVCE010000005">
    <property type="protein sequence ID" value="CAG7634512.1"/>
    <property type="molecule type" value="Genomic_DNA"/>
</dbReference>
<dbReference type="Proteomes" id="UP000730618">
    <property type="component" value="Unassembled WGS sequence"/>
</dbReference>
<dbReference type="RefSeq" id="WP_230414834.1">
    <property type="nucleotide sequence ID" value="NZ_CAJVCE010000005.1"/>
</dbReference>
<evidence type="ECO:0000256" key="1">
    <source>
        <dbReference type="SAM" id="Phobius"/>
    </source>
</evidence>
<sequence>MNARYPWISMTFLIAIVYGASFCLMYMLAGMTYSLFSQVPADQSRNISAIYYGAVFTVIPFAGLGLYAPARYMFRYIMHALVVAFLVEKGIIVFLATLLASGFPASWYGHAFPAAGFGVLCEEFPFYCTPYVWKYIGIGTLISAVSLYAGSLLGARLAQPSTP</sequence>
<feature type="transmembrane region" description="Helical" evidence="1">
    <location>
        <begin position="7"/>
        <end position="29"/>
    </location>
</feature>
<reference evidence="2 3" key="1">
    <citation type="submission" date="2021-06" db="EMBL/GenBank/DDBJ databases">
        <authorList>
            <person name="Criscuolo A."/>
        </authorList>
    </citation>
    <scope>NUCLEOTIDE SEQUENCE [LARGE SCALE GENOMIC DNA]</scope>
    <source>
        <strain evidence="3">CIP 111802</strain>
    </source>
</reference>
<feature type="transmembrane region" description="Helical" evidence="1">
    <location>
        <begin position="80"/>
        <end position="103"/>
    </location>
</feature>
<feature type="transmembrane region" description="Helical" evidence="1">
    <location>
        <begin position="132"/>
        <end position="155"/>
    </location>
</feature>
<keyword evidence="3" id="KW-1185">Reference proteome</keyword>
<feature type="transmembrane region" description="Helical" evidence="1">
    <location>
        <begin position="49"/>
        <end position="68"/>
    </location>
</feature>
<organism evidence="2 3">
    <name type="scientific">Paenibacillus allorhizosphaerae</name>
    <dbReference type="NCBI Taxonomy" id="2849866"/>
    <lineage>
        <taxon>Bacteria</taxon>
        <taxon>Bacillati</taxon>
        <taxon>Bacillota</taxon>
        <taxon>Bacilli</taxon>
        <taxon>Bacillales</taxon>
        <taxon>Paenibacillaceae</taxon>
        <taxon>Paenibacillus</taxon>
    </lineage>
</organism>
<keyword evidence="1" id="KW-1133">Transmembrane helix</keyword>
<protein>
    <submittedName>
        <fullName evidence="2">Uncharacterized protein</fullName>
    </submittedName>
</protein>
<proteinExistence type="predicted"/>
<evidence type="ECO:0000313" key="3">
    <source>
        <dbReference type="Proteomes" id="UP000730618"/>
    </source>
</evidence>
<comment type="caution">
    <text evidence="2">The sequence shown here is derived from an EMBL/GenBank/DDBJ whole genome shotgun (WGS) entry which is preliminary data.</text>
</comment>
<accession>A0ABN7TM26</accession>
<keyword evidence="1" id="KW-0812">Transmembrane</keyword>
<keyword evidence="1" id="KW-0472">Membrane</keyword>
<evidence type="ECO:0000313" key="2">
    <source>
        <dbReference type="EMBL" id="CAG7634512.1"/>
    </source>
</evidence>
<name>A0ABN7TM26_9BACL</name>